<proteinExistence type="predicted"/>
<dbReference type="EMBL" id="FR904616">
    <property type="protein sequence ID" value="CDQ68217.1"/>
    <property type="molecule type" value="Genomic_DNA"/>
</dbReference>
<dbReference type="STRING" id="8022.A0A060WMG3"/>
<keyword evidence="1" id="KW-0812">Transmembrane</keyword>
<sequence length="224" mass="25397">MVHFIFQYFFQSTVPFNGLCQINECYYFAFATTQPTLLLRPAFLPIHLYSDVNVHSSDGADAVTKWHFKKSIISSRKCCTQEKSLQFISSSFLAANVRMGSHAKSANKKAKESINCLKSNFSYCLVGLLIVFCIMLSVCSMAFCFLVNFKTSYLEYRVHTLEMERMFLIHPDASAQDENGTVPGLQDIIEKIVQERLTIALPKLRTAREVIQECSCPPGMFPTL</sequence>
<evidence type="ECO:0000256" key="1">
    <source>
        <dbReference type="SAM" id="Phobius"/>
    </source>
</evidence>
<organism evidence="2 3">
    <name type="scientific">Oncorhynchus mykiss</name>
    <name type="common">Rainbow trout</name>
    <name type="synonym">Salmo gairdneri</name>
    <dbReference type="NCBI Taxonomy" id="8022"/>
    <lineage>
        <taxon>Eukaryota</taxon>
        <taxon>Metazoa</taxon>
        <taxon>Chordata</taxon>
        <taxon>Craniata</taxon>
        <taxon>Vertebrata</taxon>
        <taxon>Euteleostomi</taxon>
        <taxon>Actinopterygii</taxon>
        <taxon>Neopterygii</taxon>
        <taxon>Teleostei</taxon>
        <taxon>Protacanthopterygii</taxon>
        <taxon>Salmoniformes</taxon>
        <taxon>Salmonidae</taxon>
        <taxon>Salmoninae</taxon>
        <taxon>Oncorhynchus</taxon>
    </lineage>
</organism>
<keyword evidence="1" id="KW-0472">Membrane</keyword>
<dbReference type="PaxDb" id="8022-A0A060WMG3"/>
<protein>
    <submittedName>
        <fullName evidence="2">Uncharacterized protein</fullName>
    </submittedName>
</protein>
<gene>
    <name evidence="2" type="ORF">GSONMT00036277001</name>
</gene>
<evidence type="ECO:0000313" key="3">
    <source>
        <dbReference type="Proteomes" id="UP000193380"/>
    </source>
</evidence>
<accession>A0A060WMG3</accession>
<dbReference type="Proteomes" id="UP000193380">
    <property type="component" value="Unassembled WGS sequence"/>
</dbReference>
<name>A0A060WMG3_ONCMY</name>
<feature type="transmembrane region" description="Helical" evidence="1">
    <location>
        <begin position="125"/>
        <end position="147"/>
    </location>
</feature>
<reference evidence="2" key="2">
    <citation type="submission" date="2014-03" db="EMBL/GenBank/DDBJ databases">
        <authorList>
            <person name="Genoscope - CEA"/>
        </authorList>
    </citation>
    <scope>NUCLEOTIDE SEQUENCE</scope>
</reference>
<keyword evidence="1" id="KW-1133">Transmembrane helix</keyword>
<evidence type="ECO:0000313" key="2">
    <source>
        <dbReference type="EMBL" id="CDQ68217.1"/>
    </source>
</evidence>
<dbReference type="AlphaFoldDB" id="A0A060WMG3"/>
<reference evidence="2" key="1">
    <citation type="journal article" date="2014" name="Nat. Commun.">
        <title>The rainbow trout genome provides novel insights into evolution after whole-genome duplication in vertebrates.</title>
        <authorList>
            <person name="Berthelot C."/>
            <person name="Brunet F."/>
            <person name="Chalopin D."/>
            <person name="Juanchich A."/>
            <person name="Bernard M."/>
            <person name="Noel B."/>
            <person name="Bento P."/>
            <person name="Da Silva C."/>
            <person name="Labadie K."/>
            <person name="Alberti A."/>
            <person name="Aury J.M."/>
            <person name="Louis A."/>
            <person name="Dehais P."/>
            <person name="Bardou P."/>
            <person name="Montfort J."/>
            <person name="Klopp C."/>
            <person name="Cabau C."/>
            <person name="Gaspin C."/>
            <person name="Thorgaard G.H."/>
            <person name="Boussaha M."/>
            <person name="Quillet E."/>
            <person name="Guyomard R."/>
            <person name="Galiana D."/>
            <person name="Bobe J."/>
            <person name="Volff J.N."/>
            <person name="Genet C."/>
            <person name="Wincker P."/>
            <person name="Jaillon O."/>
            <person name="Roest Crollius H."/>
            <person name="Guiguen Y."/>
        </authorList>
    </citation>
    <scope>NUCLEOTIDE SEQUENCE [LARGE SCALE GENOMIC DNA]</scope>
</reference>